<name>A0ABZ0U1Y0_9FIRM</name>
<accession>A0ABZ0U1Y0</accession>
<sequence length="53" mass="5770">MRGLKRNITDFELTIAVGAATFGIGVRQNFCNCSWIANLSACQICACERGVVF</sequence>
<proteinExistence type="predicted"/>
<evidence type="ECO:0000313" key="2">
    <source>
        <dbReference type="Proteomes" id="UP001322744"/>
    </source>
</evidence>
<reference evidence="1 2" key="1">
    <citation type="submission" date="2023-12" db="EMBL/GenBank/DDBJ databases">
        <authorList>
            <person name="Manesh M.J.H."/>
            <person name="Bing R.G."/>
            <person name="Willard D.J."/>
            <person name="Kelly R.M."/>
        </authorList>
    </citation>
    <scope>NUCLEOTIDE SEQUENCE [LARGE SCALE GENOMIC DNA]</scope>
    <source>
        <strain evidence="1 2">DSM 8977</strain>
    </source>
</reference>
<organism evidence="1 2">
    <name type="scientific">Anaerocellum danielii</name>
    <dbReference type="NCBI Taxonomy" id="1387557"/>
    <lineage>
        <taxon>Bacteria</taxon>
        <taxon>Bacillati</taxon>
        <taxon>Bacillota</taxon>
        <taxon>Bacillota incertae sedis</taxon>
        <taxon>Caldicellulosiruptorales</taxon>
        <taxon>Caldicellulosiruptoraceae</taxon>
        <taxon>Anaerocellum</taxon>
    </lineage>
</organism>
<dbReference type="EMBL" id="CP139957">
    <property type="protein sequence ID" value="WPX07730.1"/>
    <property type="molecule type" value="Genomic_DNA"/>
</dbReference>
<keyword evidence="2" id="KW-1185">Reference proteome</keyword>
<protein>
    <submittedName>
        <fullName evidence="1">Uncharacterized protein</fullName>
    </submittedName>
</protein>
<gene>
    <name evidence="1" type="ORF">SOJ16_001558</name>
</gene>
<dbReference type="RefSeq" id="WP_157841556.1">
    <property type="nucleotide sequence ID" value="NZ_CP139957.1"/>
</dbReference>
<evidence type="ECO:0000313" key="1">
    <source>
        <dbReference type="EMBL" id="WPX07730.1"/>
    </source>
</evidence>
<dbReference type="Proteomes" id="UP001322744">
    <property type="component" value="Chromosome"/>
</dbReference>